<dbReference type="PANTHER" id="PTHR47506">
    <property type="entry name" value="TRANSCRIPTIONAL REGULATORY PROTEIN"/>
    <property type="match status" value="1"/>
</dbReference>
<evidence type="ECO:0000256" key="1">
    <source>
        <dbReference type="ARBA" id="ARBA00023015"/>
    </source>
</evidence>
<evidence type="ECO:0000259" key="3">
    <source>
        <dbReference type="Pfam" id="PF16925"/>
    </source>
</evidence>
<dbReference type="SUPFAM" id="SSF48498">
    <property type="entry name" value="Tetracyclin repressor-like, C-terminal domain"/>
    <property type="match status" value="1"/>
</dbReference>
<accession>A0A418NRI8</accession>
<dbReference type="Pfam" id="PF16925">
    <property type="entry name" value="TetR_C_13"/>
    <property type="match status" value="1"/>
</dbReference>
<keyword evidence="2" id="KW-0804">Transcription</keyword>
<dbReference type="Proteomes" id="UP000286576">
    <property type="component" value="Unassembled WGS sequence"/>
</dbReference>
<proteinExistence type="predicted"/>
<evidence type="ECO:0000313" key="4">
    <source>
        <dbReference type="EMBL" id="RIV85676.1"/>
    </source>
</evidence>
<dbReference type="Gene3D" id="1.10.10.60">
    <property type="entry name" value="Homeodomain-like"/>
    <property type="match status" value="1"/>
</dbReference>
<dbReference type="AlphaFoldDB" id="A0A418NRI8"/>
<evidence type="ECO:0000256" key="2">
    <source>
        <dbReference type="ARBA" id="ARBA00023163"/>
    </source>
</evidence>
<gene>
    <name evidence="4" type="ORF">D2V07_10055</name>
</gene>
<name>A0A418NRI8_9SPHN</name>
<reference evidence="4 5" key="1">
    <citation type="submission" date="2018-08" db="EMBL/GenBank/DDBJ databases">
        <title>Erythrobacter zhengii sp.nov., a bacterium isolated from deep-sea sediment.</title>
        <authorList>
            <person name="Fang C."/>
            <person name="Wu Y.-H."/>
            <person name="Sun C."/>
            <person name="Wang H."/>
            <person name="Cheng H."/>
            <person name="Meng F.-X."/>
            <person name="Wang C.-S."/>
            <person name="Xu X.-W."/>
        </authorList>
    </citation>
    <scope>NUCLEOTIDE SEQUENCE [LARGE SCALE GENOMIC DNA]</scope>
    <source>
        <strain evidence="4 5">V18</strain>
    </source>
</reference>
<sequence>MGINAPSLYAAFGDKKNLFLEAVRLYAGDTNAVRQAIEAAPSSYDAARSVLTNSVETFTGVDTPPGCLLASSTASGSAASEDVRTAVAEYRRELRDNLQARIERDIQKGSIRADTQASALAGLVVALTQGLSVMARDGADRASLLSVVEAALKAWPDST</sequence>
<keyword evidence="1" id="KW-0805">Transcription regulation</keyword>
<dbReference type="OrthoDB" id="9795242at2"/>
<keyword evidence="5" id="KW-1185">Reference proteome</keyword>
<dbReference type="InterPro" id="IPR011075">
    <property type="entry name" value="TetR_C"/>
</dbReference>
<dbReference type="PANTHER" id="PTHR47506:SF1">
    <property type="entry name" value="HTH-TYPE TRANSCRIPTIONAL REGULATOR YJDC"/>
    <property type="match status" value="1"/>
</dbReference>
<organism evidence="4 5">
    <name type="scientific">Aurantiacibacter zhengii</name>
    <dbReference type="NCBI Taxonomy" id="2307003"/>
    <lineage>
        <taxon>Bacteria</taxon>
        <taxon>Pseudomonadati</taxon>
        <taxon>Pseudomonadota</taxon>
        <taxon>Alphaproteobacteria</taxon>
        <taxon>Sphingomonadales</taxon>
        <taxon>Erythrobacteraceae</taxon>
        <taxon>Aurantiacibacter</taxon>
    </lineage>
</organism>
<dbReference type="EMBL" id="QXFL01000004">
    <property type="protein sequence ID" value="RIV85676.1"/>
    <property type="molecule type" value="Genomic_DNA"/>
</dbReference>
<evidence type="ECO:0000313" key="5">
    <source>
        <dbReference type="Proteomes" id="UP000286576"/>
    </source>
</evidence>
<dbReference type="InterPro" id="IPR036271">
    <property type="entry name" value="Tet_transcr_reg_TetR-rel_C_sf"/>
</dbReference>
<comment type="caution">
    <text evidence="4">The sequence shown here is derived from an EMBL/GenBank/DDBJ whole genome shotgun (WGS) entry which is preliminary data.</text>
</comment>
<feature type="domain" description="Tetracyclin repressor-like C-terminal" evidence="3">
    <location>
        <begin position="52"/>
        <end position="138"/>
    </location>
</feature>
<dbReference type="Gene3D" id="1.10.357.10">
    <property type="entry name" value="Tetracycline Repressor, domain 2"/>
    <property type="match status" value="1"/>
</dbReference>
<dbReference type="RefSeq" id="WP_119586868.1">
    <property type="nucleotide sequence ID" value="NZ_CAWODQ010000024.1"/>
</dbReference>
<protein>
    <submittedName>
        <fullName evidence="4">TetR/AcrR family transcriptional regulator</fullName>
    </submittedName>
</protein>